<dbReference type="WBParaSite" id="ES5_v2.g16743.t1">
    <property type="protein sequence ID" value="ES5_v2.g16743.t1"/>
    <property type="gene ID" value="ES5_v2.g16743"/>
</dbReference>
<dbReference type="Proteomes" id="UP000887579">
    <property type="component" value="Unplaced"/>
</dbReference>
<name>A0AC34FHL7_9BILA</name>
<accession>A0AC34FHL7</accession>
<reference evidence="2" key="1">
    <citation type="submission" date="2022-11" db="UniProtKB">
        <authorList>
            <consortium name="WormBaseParasite"/>
        </authorList>
    </citation>
    <scope>IDENTIFICATION</scope>
</reference>
<protein>
    <submittedName>
        <fullName evidence="2">BTB domain-containing protein</fullName>
    </submittedName>
</protein>
<proteinExistence type="predicted"/>
<evidence type="ECO:0000313" key="2">
    <source>
        <dbReference type="WBParaSite" id="ES5_v2.g16743.t1"/>
    </source>
</evidence>
<evidence type="ECO:0000313" key="1">
    <source>
        <dbReference type="Proteomes" id="UP000887579"/>
    </source>
</evidence>
<organism evidence="1 2">
    <name type="scientific">Panagrolaimus sp. ES5</name>
    <dbReference type="NCBI Taxonomy" id="591445"/>
    <lineage>
        <taxon>Eukaryota</taxon>
        <taxon>Metazoa</taxon>
        <taxon>Ecdysozoa</taxon>
        <taxon>Nematoda</taxon>
        <taxon>Chromadorea</taxon>
        <taxon>Rhabditida</taxon>
        <taxon>Tylenchina</taxon>
        <taxon>Panagrolaimomorpha</taxon>
        <taxon>Panagrolaimoidea</taxon>
        <taxon>Panagrolaimidae</taxon>
        <taxon>Panagrolaimus</taxon>
    </lineage>
</organism>
<sequence length="132" mass="15329">MITAGSDVFEAILNSSETRNSIDIPDFDEFVVKDAIKFIYGQKPPQAYYQLYRFSNLYSIRQLMDFCELYFEKNLGPNNVIQQALENDRGHLRHFCVVFYKSNKENVEKEETFLKASEETKNGLIVPFVLGP</sequence>